<dbReference type="AlphaFoldDB" id="A0A9W5V4Z7"/>
<proteinExistence type="predicted"/>
<dbReference type="Proteomes" id="UP000014018">
    <property type="component" value="Unassembled WGS sequence"/>
</dbReference>
<dbReference type="EMBL" id="AHFB01000005">
    <property type="protein sequence ID" value="EOO41269.1"/>
    <property type="molecule type" value="Genomic_DNA"/>
</dbReference>
<gene>
    <name evidence="1" type="ORF">IIU_00562</name>
</gene>
<sequence length="106" mass="11759">MIVETRRTVSGTEYWDTTKKRSLFVPTSEEPEFEVTVNPESMIADTGFAIGGYLTTDNKGLVIGESSTELILSNKTVKELREHAASINVEIPADVKKKEDIIQLLS</sequence>
<dbReference type="RefSeq" id="WP_016109510.1">
    <property type="nucleotide sequence ID" value="NZ_KB976173.1"/>
</dbReference>
<evidence type="ECO:0000313" key="2">
    <source>
        <dbReference type="Proteomes" id="UP000014018"/>
    </source>
</evidence>
<accession>A0A9W5V4Z7</accession>
<protein>
    <submittedName>
        <fullName evidence="1">Phage protein</fullName>
    </submittedName>
</protein>
<evidence type="ECO:0000313" key="1">
    <source>
        <dbReference type="EMBL" id="EOO41269.1"/>
    </source>
</evidence>
<name>A0A9W5V4Z7_BACCE</name>
<reference evidence="1 2" key="1">
    <citation type="submission" date="2012-12" db="EMBL/GenBank/DDBJ databases">
        <title>The Genome Sequence of Bacillus cereus VD133.</title>
        <authorList>
            <consortium name="The Broad Institute Genome Sequencing Platform"/>
            <consortium name="The Broad Institute Genome Sequencing Center for Infectious Disease"/>
            <person name="Feldgarden M."/>
            <person name="Van der Auwera G.A."/>
            <person name="Mahillon J."/>
            <person name="Duprez V."/>
            <person name="Timmery S."/>
            <person name="Mattelet C."/>
            <person name="Dierick K."/>
            <person name="Sun M."/>
            <person name="Yu Z."/>
            <person name="Zhu L."/>
            <person name="Hu X."/>
            <person name="Shank E.B."/>
            <person name="Swiecicka I."/>
            <person name="Hansen B.M."/>
            <person name="Andrup L."/>
            <person name="Walker B."/>
            <person name="Young S.K."/>
            <person name="Zeng Q."/>
            <person name="Gargeya S."/>
            <person name="Fitzgerald M."/>
            <person name="Haas B."/>
            <person name="Abouelleil A."/>
            <person name="Alvarado L."/>
            <person name="Arachchi H.M."/>
            <person name="Berlin A.M."/>
            <person name="Chapman S.B."/>
            <person name="Dewar J."/>
            <person name="Goldberg J."/>
            <person name="Griggs A."/>
            <person name="Gujja S."/>
            <person name="Hansen M."/>
            <person name="Howarth C."/>
            <person name="Imamovic A."/>
            <person name="Larimer J."/>
            <person name="McCowan C."/>
            <person name="Murphy C."/>
            <person name="Neiman D."/>
            <person name="Pearson M."/>
            <person name="Priest M."/>
            <person name="Roberts A."/>
            <person name="Saif S."/>
            <person name="Shea T."/>
            <person name="Sisk P."/>
            <person name="Sykes S."/>
            <person name="Wortman J."/>
            <person name="Nusbaum C."/>
            <person name="Birren B."/>
        </authorList>
    </citation>
    <scope>NUCLEOTIDE SEQUENCE [LARGE SCALE GENOMIC DNA]</scope>
    <source>
        <strain evidence="1 2">VD133</strain>
    </source>
</reference>
<comment type="caution">
    <text evidence="1">The sequence shown here is derived from an EMBL/GenBank/DDBJ whole genome shotgun (WGS) entry which is preliminary data.</text>
</comment>
<organism evidence="1 2">
    <name type="scientific">Bacillus cereus VD133</name>
    <dbReference type="NCBI Taxonomy" id="1053233"/>
    <lineage>
        <taxon>Bacteria</taxon>
        <taxon>Bacillati</taxon>
        <taxon>Bacillota</taxon>
        <taxon>Bacilli</taxon>
        <taxon>Bacillales</taxon>
        <taxon>Bacillaceae</taxon>
        <taxon>Bacillus</taxon>
        <taxon>Bacillus cereus group</taxon>
    </lineage>
</organism>